<gene>
    <name evidence="1" type="ORF">AMTR_s00015p00105730</name>
</gene>
<evidence type="ECO:0000313" key="1">
    <source>
        <dbReference type="EMBL" id="ERN08852.1"/>
    </source>
</evidence>
<protein>
    <submittedName>
        <fullName evidence="1">Uncharacterized protein</fullName>
    </submittedName>
</protein>
<dbReference type="EMBL" id="KI393208">
    <property type="protein sequence ID" value="ERN08852.1"/>
    <property type="molecule type" value="Genomic_DNA"/>
</dbReference>
<keyword evidence="2" id="KW-1185">Reference proteome</keyword>
<evidence type="ECO:0000313" key="2">
    <source>
        <dbReference type="Proteomes" id="UP000017836"/>
    </source>
</evidence>
<reference evidence="2" key="1">
    <citation type="journal article" date="2013" name="Science">
        <title>The Amborella genome and the evolution of flowering plants.</title>
        <authorList>
            <consortium name="Amborella Genome Project"/>
        </authorList>
    </citation>
    <scope>NUCLEOTIDE SEQUENCE [LARGE SCALE GENOMIC DNA]</scope>
</reference>
<dbReference type="Proteomes" id="UP000017836">
    <property type="component" value="Unassembled WGS sequence"/>
</dbReference>
<dbReference type="Gramene" id="ERN08852">
    <property type="protein sequence ID" value="ERN08852"/>
    <property type="gene ID" value="AMTR_s00015p00105730"/>
</dbReference>
<name>W1PFT6_AMBTC</name>
<proteinExistence type="predicted"/>
<organism evidence="1 2">
    <name type="scientific">Amborella trichopoda</name>
    <dbReference type="NCBI Taxonomy" id="13333"/>
    <lineage>
        <taxon>Eukaryota</taxon>
        <taxon>Viridiplantae</taxon>
        <taxon>Streptophyta</taxon>
        <taxon>Embryophyta</taxon>
        <taxon>Tracheophyta</taxon>
        <taxon>Spermatophyta</taxon>
        <taxon>Magnoliopsida</taxon>
        <taxon>Amborellales</taxon>
        <taxon>Amborellaceae</taxon>
        <taxon>Amborella</taxon>
    </lineage>
</organism>
<dbReference type="AlphaFoldDB" id="W1PFT6"/>
<sequence length="121" mass="12921">MTPAIPVFPKELQSTLSLMTILFRATPQGGCRGFIWGEMDCVLLLVEEVQGVVFLCILSISFKGLLILLVPNGPNDGPHGYVPTVRGPPAGNGKGVLMFEDAFSVLGGLILVKPLEEESPN</sequence>
<dbReference type="HOGENOM" id="CLU_2041174_0_0_1"/>
<accession>W1PFT6</accession>